<protein>
    <submittedName>
        <fullName evidence="4">RNA-binding protein</fullName>
    </submittedName>
</protein>
<dbReference type="Proteomes" id="UP000600139">
    <property type="component" value="Unassembled WGS sequence"/>
</dbReference>
<dbReference type="Gene3D" id="3.30.70.330">
    <property type="match status" value="1"/>
</dbReference>
<feature type="region of interest" description="Disordered" evidence="2">
    <location>
        <begin position="93"/>
        <end position="193"/>
    </location>
</feature>
<gene>
    <name evidence="4" type="ORF">JIN84_07925</name>
</gene>
<dbReference type="RefSeq" id="WP_200350502.1">
    <property type="nucleotide sequence ID" value="NZ_BAABHZ010000008.1"/>
</dbReference>
<evidence type="ECO:0000313" key="5">
    <source>
        <dbReference type="Proteomes" id="UP000600139"/>
    </source>
</evidence>
<dbReference type="EMBL" id="JAENIK010000009">
    <property type="protein sequence ID" value="MBK1815538.1"/>
    <property type="molecule type" value="Genomic_DNA"/>
</dbReference>
<feature type="compositionally biased region" description="Basic and acidic residues" evidence="2">
    <location>
        <begin position="141"/>
        <end position="190"/>
    </location>
</feature>
<dbReference type="PANTHER" id="PTHR48025:SF1">
    <property type="entry name" value="RRM DOMAIN-CONTAINING PROTEIN"/>
    <property type="match status" value="1"/>
</dbReference>
<evidence type="ECO:0000256" key="1">
    <source>
        <dbReference type="ARBA" id="ARBA00022884"/>
    </source>
</evidence>
<dbReference type="SUPFAM" id="SSF54928">
    <property type="entry name" value="RNA-binding domain, RBD"/>
    <property type="match status" value="1"/>
</dbReference>
<feature type="compositionally biased region" description="Basic and acidic residues" evidence="2">
    <location>
        <begin position="102"/>
        <end position="123"/>
    </location>
</feature>
<dbReference type="Pfam" id="PF00076">
    <property type="entry name" value="RRM_1"/>
    <property type="match status" value="1"/>
</dbReference>
<accession>A0A934QZE5</accession>
<dbReference type="InterPro" id="IPR035979">
    <property type="entry name" value="RBD_domain_sf"/>
</dbReference>
<name>A0A934QZE5_9BACT</name>
<sequence>MSNATQDSRNSGESRRRRSRGGSNRNRNNQNSNDRRSGGEREPRENRSGDNRGQSQHRRQESPRSEEFRPQAPRKYAPAKLTLWQKILKAVGLYKEPAPPSRLDRSDRAERPERSERPERKVESTPFPKSGSPKSNTRNARTGDGEARPPREPREARPPREPRKEGEPRQPKERTPRGDRPRGGDPRSVESTRVYVGNLSYDVTEQDLQELFKGVGAVRNVEIVYNRSTHRSKGYGFVEMLRMDEAIRSVEVLHDQHFMGRKMTVSGAKSKGQDEREDQEPQNEPTRVVLASTKPAVAPVEAAAVEAAPASEAPAAEPVIETIVEQVAPAAVEASPVAEVAPAAEAAPAVESATVTEVSATDLEAKYGFDKSKEEKTGDA</sequence>
<dbReference type="InterPro" id="IPR000504">
    <property type="entry name" value="RRM_dom"/>
</dbReference>
<evidence type="ECO:0000256" key="2">
    <source>
        <dbReference type="SAM" id="MobiDB-lite"/>
    </source>
</evidence>
<dbReference type="PROSITE" id="PS50102">
    <property type="entry name" value="RRM"/>
    <property type="match status" value="1"/>
</dbReference>
<feature type="compositionally biased region" description="Low complexity" evidence="2">
    <location>
        <begin position="21"/>
        <end position="32"/>
    </location>
</feature>
<reference evidence="4" key="1">
    <citation type="submission" date="2021-01" db="EMBL/GenBank/DDBJ databases">
        <title>Modified the classification status of verrucomicrobia.</title>
        <authorList>
            <person name="Feng X."/>
        </authorList>
    </citation>
    <scope>NUCLEOTIDE SEQUENCE</scope>
    <source>
        <strain evidence="4">JCM 18052</strain>
    </source>
</reference>
<comment type="caution">
    <text evidence="4">The sequence shown here is derived from an EMBL/GenBank/DDBJ whole genome shotgun (WGS) entry which is preliminary data.</text>
</comment>
<feature type="region of interest" description="Disordered" evidence="2">
    <location>
        <begin position="1"/>
        <end position="78"/>
    </location>
</feature>
<organism evidence="4 5">
    <name type="scientific">Luteolibacter yonseiensis</name>
    <dbReference type="NCBI Taxonomy" id="1144680"/>
    <lineage>
        <taxon>Bacteria</taxon>
        <taxon>Pseudomonadati</taxon>
        <taxon>Verrucomicrobiota</taxon>
        <taxon>Verrucomicrobiia</taxon>
        <taxon>Verrucomicrobiales</taxon>
        <taxon>Verrucomicrobiaceae</taxon>
        <taxon>Luteolibacter</taxon>
    </lineage>
</organism>
<evidence type="ECO:0000313" key="4">
    <source>
        <dbReference type="EMBL" id="MBK1815538.1"/>
    </source>
</evidence>
<dbReference type="PANTHER" id="PTHR48025">
    <property type="entry name" value="OS02G0815200 PROTEIN"/>
    <property type="match status" value="1"/>
</dbReference>
<dbReference type="SMART" id="SM00360">
    <property type="entry name" value="RRM"/>
    <property type="match status" value="1"/>
</dbReference>
<dbReference type="InterPro" id="IPR012677">
    <property type="entry name" value="Nucleotide-bd_a/b_plait_sf"/>
</dbReference>
<evidence type="ECO:0000259" key="3">
    <source>
        <dbReference type="PROSITE" id="PS50102"/>
    </source>
</evidence>
<keyword evidence="5" id="KW-1185">Reference proteome</keyword>
<dbReference type="GO" id="GO:0003729">
    <property type="term" value="F:mRNA binding"/>
    <property type="evidence" value="ECO:0007669"/>
    <property type="project" value="TreeGrafter"/>
</dbReference>
<feature type="compositionally biased region" description="Basic and acidic residues" evidence="2">
    <location>
        <begin position="33"/>
        <end position="50"/>
    </location>
</feature>
<dbReference type="InterPro" id="IPR050502">
    <property type="entry name" value="Euk_RNA-bind_prot"/>
</dbReference>
<proteinExistence type="predicted"/>
<feature type="compositionally biased region" description="Basic and acidic residues" evidence="2">
    <location>
        <begin position="58"/>
        <end position="69"/>
    </location>
</feature>
<feature type="domain" description="RRM" evidence="3">
    <location>
        <begin position="192"/>
        <end position="270"/>
    </location>
</feature>
<feature type="region of interest" description="Disordered" evidence="2">
    <location>
        <begin position="264"/>
        <end position="285"/>
    </location>
</feature>
<dbReference type="AlphaFoldDB" id="A0A934QZE5"/>
<keyword evidence="1" id="KW-0694">RNA-binding</keyword>